<keyword evidence="3" id="KW-1185">Reference proteome</keyword>
<gene>
    <name evidence="2" type="ORF">MGAL_10B066006</name>
</gene>
<evidence type="ECO:0000256" key="1">
    <source>
        <dbReference type="SAM" id="SignalP"/>
    </source>
</evidence>
<keyword evidence="1" id="KW-0732">Signal</keyword>
<evidence type="ECO:0000313" key="2">
    <source>
        <dbReference type="EMBL" id="VDI09862.1"/>
    </source>
</evidence>
<protein>
    <submittedName>
        <fullName evidence="2">Uncharacterized protein</fullName>
    </submittedName>
</protein>
<proteinExistence type="predicted"/>
<dbReference type="Proteomes" id="UP000596742">
    <property type="component" value="Unassembled WGS sequence"/>
</dbReference>
<accession>A0A8B6CTM2</accession>
<sequence>MMHLHGTRHFNMKFTILTFLIVIMVAQEAYGTRCSAMHGKCKTRCLSTEIGLTGRGCCHYKKCCYEPIAICTPSCLGICETNGCGCTQCQCECHANCIATNSTTCCSDYISECTDF</sequence>
<comment type="caution">
    <text evidence="2">The sequence shown here is derived from an EMBL/GenBank/DDBJ whole genome shotgun (WGS) entry which is preliminary data.</text>
</comment>
<reference evidence="2" key="1">
    <citation type="submission" date="2018-11" db="EMBL/GenBank/DDBJ databases">
        <authorList>
            <person name="Alioto T."/>
            <person name="Alioto T."/>
        </authorList>
    </citation>
    <scope>NUCLEOTIDE SEQUENCE</scope>
</reference>
<feature type="chain" id="PRO_5032701605" evidence="1">
    <location>
        <begin position="32"/>
        <end position="116"/>
    </location>
</feature>
<evidence type="ECO:0000313" key="3">
    <source>
        <dbReference type="Proteomes" id="UP000596742"/>
    </source>
</evidence>
<organism evidence="2 3">
    <name type="scientific">Mytilus galloprovincialis</name>
    <name type="common">Mediterranean mussel</name>
    <dbReference type="NCBI Taxonomy" id="29158"/>
    <lineage>
        <taxon>Eukaryota</taxon>
        <taxon>Metazoa</taxon>
        <taxon>Spiralia</taxon>
        <taxon>Lophotrochozoa</taxon>
        <taxon>Mollusca</taxon>
        <taxon>Bivalvia</taxon>
        <taxon>Autobranchia</taxon>
        <taxon>Pteriomorphia</taxon>
        <taxon>Mytilida</taxon>
        <taxon>Mytiloidea</taxon>
        <taxon>Mytilidae</taxon>
        <taxon>Mytilinae</taxon>
        <taxon>Mytilus</taxon>
    </lineage>
</organism>
<dbReference type="EMBL" id="UYJE01002336">
    <property type="protein sequence ID" value="VDI09862.1"/>
    <property type="molecule type" value="Genomic_DNA"/>
</dbReference>
<feature type="signal peptide" evidence="1">
    <location>
        <begin position="1"/>
        <end position="31"/>
    </location>
</feature>
<dbReference type="AlphaFoldDB" id="A0A8B6CTM2"/>
<name>A0A8B6CTM2_MYTGA</name>